<dbReference type="Proteomes" id="UP000250079">
    <property type="component" value="Chromosome"/>
</dbReference>
<keyword evidence="2" id="KW-0808">Transferase</keyword>
<evidence type="ECO:0000313" key="2">
    <source>
        <dbReference type="EMBL" id="ASJ76229.1"/>
    </source>
</evidence>
<dbReference type="KEGG" id="gai:IMCC3135_30900"/>
<evidence type="ECO:0000259" key="1">
    <source>
        <dbReference type="SMART" id="SM00954"/>
    </source>
</evidence>
<keyword evidence="3" id="KW-1185">Reference proteome</keyword>
<dbReference type="InterPro" id="IPR007685">
    <property type="entry name" value="RelA_SpoT"/>
</dbReference>
<name>A0A2Z2NY59_9GAMM</name>
<reference evidence="2 3" key="1">
    <citation type="submission" date="2016-12" db="EMBL/GenBank/DDBJ databases">
        <authorList>
            <person name="Song W.-J."/>
            <person name="Kurnit D.M."/>
        </authorList>
    </citation>
    <scope>NUCLEOTIDE SEQUENCE [LARGE SCALE GENOMIC DNA]</scope>
    <source>
        <strain evidence="2 3">IMCC3135</strain>
    </source>
</reference>
<protein>
    <submittedName>
        <fullName evidence="2">GTP pyrophosphokinase YwaC</fullName>
        <ecNumber evidence="2">2.7.6.5</ecNumber>
    </submittedName>
</protein>
<dbReference type="SMART" id="SM00954">
    <property type="entry name" value="RelA_SpoT"/>
    <property type="match status" value="1"/>
</dbReference>
<dbReference type="GO" id="GO:0016301">
    <property type="term" value="F:kinase activity"/>
    <property type="evidence" value="ECO:0007669"/>
    <property type="project" value="UniProtKB-KW"/>
</dbReference>
<dbReference type="AlphaFoldDB" id="A0A2Z2NY59"/>
<dbReference type="InterPro" id="IPR043519">
    <property type="entry name" value="NT_sf"/>
</dbReference>
<proteinExistence type="predicted"/>
<keyword evidence="2" id="KW-0418">Kinase</keyword>
<dbReference type="InterPro" id="IPR052366">
    <property type="entry name" value="GTP_Pyrophosphokinase"/>
</dbReference>
<feature type="domain" description="RelA/SpoT" evidence="1">
    <location>
        <begin position="68"/>
        <end position="188"/>
    </location>
</feature>
<dbReference type="PANTHER" id="PTHR47837">
    <property type="entry name" value="GTP PYROPHOSPHOKINASE YJBM"/>
    <property type="match status" value="1"/>
</dbReference>
<dbReference type="EMBL" id="CP018632">
    <property type="protein sequence ID" value="ASJ76229.1"/>
    <property type="molecule type" value="Genomic_DNA"/>
</dbReference>
<dbReference type="EC" id="2.7.6.5" evidence="2"/>
<dbReference type="OrthoDB" id="9789634at2"/>
<gene>
    <name evidence="2" type="primary">ywaC</name>
    <name evidence="2" type="ORF">IMCC3135_30900</name>
</gene>
<dbReference type="Gene3D" id="3.30.460.10">
    <property type="entry name" value="Beta Polymerase, domain 2"/>
    <property type="match status" value="1"/>
</dbReference>
<dbReference type="RefSeq" id="WP_088921030.1">
    <property type="nucleotide sequence ID" value="NZ_CP018632.1"/>
</dbReference>
<accession>A0A2Z2NY59</accession>
<dbReference type="GO" id="GO:0008728">
    <property type="term" value="F:GTP diphosphokinase activity"/>
    <property type="evidence" value="ECO:0007669"/>
    <property type="project" value="UniProtKB-EC"/>
</dbReference>
<sequence length="375" mass="42476">MSNTAYSGNQINKAGNKLAETDADLADISTAMDVLSYWRHCHEKPLEAAFVPLQRVTKEIDRDAIFARRLKRTASIVSKLQRSQGRMQLNRMQDIGGCRAIISTEKKLRKIVRELKKSPEFRASESVIRVMDYIESPKEDGYRSVHLVGKFPDGTGLSRSIEIQVRTRIQHYWATAVEIVDLFTGQALKSNQGDPEWKDFFASVSRQFALMESVHIFSQLEYQRQFDSYMKIIQDDDELLIDCLETQRLSKSVDAAGKLEAFFNSLKIIDDRLSELPGSGYVLLKIDTINRSVSAVMYRYQDSAAAEKAYIALEKQTIDNPRTVVALVSSAAVGGIKAAYPNYFANSTEFLKLLNIVENVRNPRQRGLFQRLIGV</sequence>
<dbReference type="SUPFAM" id="SSF81301">
    <property type="entry name" value="Nucleotidyltransferase"/>
    <property type="match status" value="1"/>
</dbReference>
<dbReference type="GO" id="GO:0015969">
    <property type="term" value="P:guanosine tetraphosphate metabolic process"/>
    <property type="evidence" value="ECO:0007669"/>
    <property type="project" value="InterPro"/>
</dbReference>
<organism evidence="2 3">
    <name type="scientific">Granulosicoccus antarcticus IMCC3135</name>
    <dbReference type="NCBI Taxonomy" id="1192854"/>
    <lineage>
        <taxon>Bacteria</taxon>
        <taxon>Pseudomonadati</taxon>
        <taxon>Pseudomonadota</taxon>
        <taxon>Gammaproteobacteria</taxon>
        <taxon>Chromatiales</taxon>
        <taxon>Granulosicoccaceae</taxon>
        <taxon>Granulosicoccus</taxon>
    </lineage>
</organism>
<dbReference type="PANTHER" id="PTHR47837:SF1">
    <property type="entry name" value="GTP PYROPHOSPHOKINASE YJBM"/>
    <property type="match status" value="1"/>
</dbReference>
<dbReference type="Pfam" id="PF04607">
    <property type="entry name" value="RelA_SpoT"/>
    <property type="match status" value="1"/>
</dbReference>
<dbReference type="CDD" id="cd05399">
    <property type="entry name" value="NT_Rel-Spo_like"/>
    <property type="match status" value="1"/>
</dbReference>
<evidence type="ECO:0000313" key="3">
    <source>
        <dbReference type="Proteomes" id="UP000250079"/>
    </source>
</evidence>